<evidence type="ECO:0000313" key="2">
    <source>
        <dbReference type="EMBL" id="KAL3424715.1"/>
    </source>
</evidence>
<keyword evidence="3" id="KW-1185">Reference proteome</keyword>
<dbReference type="Proteomes" id="UP001629113">
    <property type="component" value="Unassembled WGS sequence"/>
</dbReference>
<keyword evidence="1" id="KW-0732">Signal</keyword>
<organism evidence="2 3">
    <name type="scientific">Phlyctema vagabunda</name>
    <dbReference type="NCBI Taxonomy" id="108571"/>
    <lineage>
        <taxon>Eukaryota</taxon>
        <taxon>Fungi</taxon>
        <taxon>Dikarya</taxon>
        <taxon>Ascomycota</taxon>
        <taxon>Pezizomycotina</taxon>
        <taxon>Leotiomycetes</taxon>
        <taxon>Helotiales</taxon>
        <taxon>Dermateaceae</taxon>
        <taxon>Phlyctema</taxon>
    </lineage>
</organism>
<evidence type="ECO:0000313" key="3">
    <source>
        <dbReference type="Proteomes" id="UP001629113"/>
    </source>
</evidence>
<reference evidence="2 3" key="1">
    <citation type="submission" date="2024-06" db="EMBL/GenBank/DDBJ databases">
        <title>Complete genome of Phlyctema vagabunda strain 19-DSS-EL-015.</title>
        <authorList>
            <person name="Fiorenzani C."/>
        </authorList>
    </citation>
    <scope>NUCLEOTIDE SEQUENCE [LARGE SCALE GENOMIC DNA]</scope>
    <source>
        <strain evidence="2 3">19-DSS-EL-015</strain>
    </source>
</reference>
<evidence type="ECO:0000256" key="1">
    <source>
        <dbReference type="SAM" id="SignalP"/>
    </source>
</evidence>
<evidence type="ECO:0008006" key="4">
    <source>
        <dbReference type="Google" id="ProtNLM"/>
    </source>
</evidence>
<comment type="caution">
    <text evidence="2">The sequence shown here is derived from an EMBL/GenBank/DDBJ whole genome shotgun (WGS) entry which is preliminary data.</text>
</comment>
<dbReference type="EMBL" id="JBFCZG010000003">
    <property type="protein sequence ID" value="KAL3424715.1"/>
    <property type="molecule type" value="Genomic_DNA"/>
</dbReference>
<gene>
    <name evidence="2" type="ORF">PVAG01_03996</name>
</gene>
<name>A0ABR4PN45_9HELO</name>
<feature type="chain" id="PRO_5046894133" description="Apple domain-containing protein" evidence="1">
    <location>
        <begin position="20"/>
        <end position="371"/>
    </location>
</feature>
<feature type="signal peptide" evidence="1">
    <location>
        <begin position="1"/>
        <end position="19"/>
    </location>
</feature>
<proteinExistence type="predicted"/>
<protein>
    <recommendedName>
        <fullName evidence="4">Apple domain-containing protein</fullName>
    </recommendedName>
</protein>
<sequence length="371" mass="38707">MQYLNLISAVALLSDSALAAVPQLLEKQADVGFTWPWAEKRDHDYDNPPVVATPSNHPLLLATAPSVYTSLAAYYPTAPSAWATGTAASGLSPSSAYTCPNFTASTSYVTVTASVTSTSIYMFTGTGSGLSTASSANNTGIYTHPSWNSTSSTWAAGTGTGVGTGTSKPAAVYSTITQNATTVPCTETRVATLTTLINGTASTVIQTLHTNTTTTLLSTHTRSGYNYSTTASALSSSTVTPVIINTGSDLHPTTSFTPTTTVTSDHAATGTPDPLALHCGLHGLPVGDYFLAEFVENRDDEAVTLQGCYQFCKGVYGISMGCESYSFYPEPGTDAPRCDLYGGSVAQSLDSINNYVPNVWYDLACGDPTTI</sequence>
<accession>A0ABR4PN45</accession>